<dbReference type="GO" id="GO:0046872">
    <property type="term" value="F:metal ion binding"/>
    <property type="evidence" value="ECO:0007669"/>
    <property type="project" value="InterPro"/>
</dbReference>
<dbReference type="PROSITE" id="PS51257">
    <property type="entry name" value="PROKAR_LIPOPROTEIN"/>
    <property type="match status" value="1"/>
</dbReference>
<protein>
    <submittedName>
        <fullName evidence="2">Heavy-metal-associated domain-containing protein</fullName>
    </submittedName>
</protein>
<gene>
    <name evidence="2" type="ORF">H9W90_01595</name>
</gene>
<dbReference type="EMBL" id="CP060695">
    <property type="protein sequence ID" value="QNM85841.1"/>
    <property type="molecule type" value="Genomic_DNA"/>
</dbReference>
<evidence type="ECO:0000259" key="1">
    <source>
        <dbReference type="PROSITE" id="PS50846"/>
    </source>
</evidence>
<sequence length="133" mass="14483">MKKVILSLVIITATVFTSCKNEGKKETNTNKTEVSKEMATTDISFGVRGNCGMCKSTIEKAAKNVEGVATAAWDVDKKKIDVSFDESKTSEMDIHKAIAASGYDTEKAKGDLNAYDGLPGCCKYDHNMEMNIE</sequence>
<dbReference type="PROSITE" id="PS50846">
    <property type="entry name" value="HMA_2"/>
    <property type="match status" value="1"/>
</dbReference>
<dbReference type="KEGG" id="ppec:H9W90_01595"/>
<dbReference type="InterPro" id="IPR006121">
    <property type="entry name" value="HMA_dom"/>
</dbReference>
<dbReference type="CDD" id="cd00371">
    <property type="entry name" value="HMA"/>
    <property type="match status" value="1"/>
</dbReference>
<feature type="domain" description="HMA" evidence="1">
    <location>
        <begin position="38"/>
        <end position="106"/>
    </location>
</feature>
<evidence type="ECO:0000313" key="3">
    <source>
        <dbReference type="Proteomes" id="UP000515808"/>
    </source>
</evidence>
<proteinExistence type="predicted"/>
<dbReference type="Proteomes" id="UP000515808">
    <property type="component" value="Chromosome"/>
</dbReference>
<dbReference type="RefSeq" id="WP_187482741.1">
    <property type="nucleotide sequence ID" value="NZ_CP060695.1"/>
</dbReference>
<keyword evidence="3" id="KW-1185">Reference proteome</keyword>
<dbReference type="Gene3D" id="3.30.70.100">
    <property type="match status" value="1"/>
</dbReference>
<dbReference type="AlphaFoldDB" id="A0A7G9LB42"/>
<organism evidence="2 3">
    <name type="scientific">Polaribacter pectinis</name>
    <dbReference type="NCBI Taxonomy" id="2738844"/>
    <lineage>
        <taxon>Bacteria</taxon>
        <taxon>Pseudomonadati</taxon>
        <taxon>Bacteroidota</taxon>
        <taxon>Flavobacteriia</taxon>
        <taxon>Flavobacteriales</taxon>
        <taxon>Flavobacteriaceae</taxon>
    </lineage>
</organism>
<reference evidence="2 3" key="1">
    <citation type="submission" date="2020-08" db="EMBL/GenBank/DDBJ databases">
        <title>Polaribacter sp. L12M9 isolated from gut of the Korean scallop.</title>
        <authorList>
            <person name="Jeong Y.S."/>
        </authorList>
    </citation>
    <scope>NUCLEOTIDE SEQUENCE [LARGE SCALE GENOMIC DNA]</scope>
    <source>
        <strain evidence="2 3">L12M9</strain>
    </source>
</reference>
<name>A0A7G9LB42_9FLAO</name>
<dbReference type="InterPro" id="IPR036163">
    <property type="entry name" value="HMA_dom_sf"/>
</dbReference>
<accession>A0A7G9LB42</accession>
<evidence type="ECO:0000313" key="2">
    <source>
        <dbReference type="EMBL" id="QNM85841.1"/>
    </source>
</evidence>
<dbReference type="Pfam" id="PF00403">
    <property type="entry name" value="HMA"/>
    <property type="match status" value="1"/>
</dbReference>
<dbReference type="SUPFAM" id="SSF55008">
    <property type="entry name" value="HMA, heavy metal-associated domain"/>
    <property type="match status" value="1"/>
</dbReference>